<dbReference type="PROSITE" id="PS50212">
    <property type="entry name" value="RASGEF_NTER"/>
    <property type="match status" value="1"/>
</dbReference>
<reference evidence="6 7" key="1">
    <citation type="submission" date="2006-10" db="EMBL/GenBank/DDBJ databases">
        <title>The Genome Sequence of Batrachochytrium dendrobatidis JEL423.</title>
        <authorList>
            <consortium name="The Broad Institute Genome Sequencing Platform"/>
            <person name="Birren B."/>
            <person name="Lander E."/>
            <person name="Galagan J."/>
            <person name="Cuomo C."/>
            <person name="Devon K."/>
            <person name="Jaffe D."/>
            <person name="Butler J."/>
            <person name="Alvarez P."/>
            <person name="Gnerre S."/>
            <person name="Grabherr M."/>
            <person name="Kleber M."/>
            <person name="Mauceli E."/>
            <person name="Brockman W."/>
            <person name="Young S."/>
            <person name="LaButti K."/>
            <person name="Sykes S."/>
            <person name="DeCaprio D."/>
            <person name="Crawford M."/>
            <person name="Koehrsen M."/>
            <person name="Engels R."/>
            <person name="Montgomery P."/>
            <person name="Pearson M."/>
            <person name="Howarth C."/>
            <person name="Larson L."/>
            <person name="White J."/>
            <person name="O'Leary S."/>
            <person name="Kodira C."/>
            <person name="Zeng Q."/>
            <person name="Yandava C."/>
            <person name="Alvarado L."/>
            <person name="Longcore J."/>
            <person name="James T."/>
        </authorList>
    </citation>
    <scope>NUCLEOTIDE SEQUENCE [LARGE SCALE GENOMIC DNA]</scope>
    <source>
        <strain evidence="6 7">JEL423</strain>
    </source>
</reference>
<dbReference type="InterPro" id="IPR023578">
    <property type="entry name" value="Ras_GEF_dom_sf"/>
</dbReference>
<gene>
    <name evidence="6" type="ORF">BDEG_25438</name>
</gene>
<dbReference type="Pfam" id="PF00618">
    <property type="entry name" value="RasGEF_N"/>
    <property type="match status" value="1"/>
</dbReference>
<dbReference type="SMART" id="SM00229">
    <property type="entry name" value="RasGEFN"/>
    <property type="match status" value="1"/>
</dbReference>
<dbReference type="InterPro" id="IPR008937">
    <property type="entry name" value="Ras-like_GEF"/>
</dbReference>
<dbReference type="PANTHER" id="PTHR23113:SF348">
    <property type="entry name" value="GUANYL-NUCLEOTIDE EXCHANGE FACTOR RASGEF, PUTATIVE (AFU_ORTHOLOGUE AFUA_1G04700)-RELATED"/>
    <property type="match status" value="1"/>
</dbReference>
<dbReference type="InterPro" id="IPR036964">
    <property type="entry name" value="RASGEF_cat_dom_sf"/>
</dbReference>
<proteinExistence type="predicted"/>
<evidence type="ECO:0000259" key="4">
    <source>
        <dbReference type="PROSITE" id="PS50009"/>
    </source>
</evidence>
<evidence type="ECO:0000313" key="7">
    <source>
        <dbReference type="Proteomes" id="UP000077115"/>
    </source>
</evidence>
<dbReference type="AlphaFoldDB" id="A0A177WP70"/>
<feature type="region of interest" description="Disordered" evidence="3">
    <location>
        <begin position="171"/>
        <end position="199"/>
    </location>
</feature>
<feature type="compositionally biased region" description="Low complexity" evidence="3">
    <location>
        <begin position="182"/>
        <end position="196"/>
    </location>
</feature>
<organism evidence="6 7">
    <name type="scientific">Batrachochytrium dendrobatidis (strain JEL423)</name>
    <dbReference type="NCBI Taxonomy" id="403673"/>
    <lineage>
        <taxon>Eukaryota</taxon>
        <taxon>Fungi</taxon>
        <taxon>Fungi incertae sedis</taxon>
        <taxon>Chytridiomycota</taxon>
        <taxon>Chytridiomycota incertae sedis</taxon>
        <taxon>Chytridiomycetes</taxon>
        <taxon>Rhizophydiales</taxon>
        <taxon>Rhizophydiales incertae sedis</taxon>
        <taxon>Batrachochytrium</taxon>
    </lineage>
</organism>
<dbReference type="GO" id="GO:0005886">
    <property type="term" value="C:plasma membrane"/>
    <property type="evidence" value="ECO:0007669"/>
    <property type="project" value="TreeGrafter"/>
</dbReference>
<dbReference type="InterPro" id="IPR000651">
    <property type="entry name" value="Ras-like_Gua-exchang_fac_N"/>
</dbReference>
<dbReference type="Gene3D" id="1.10.840.10">
    <property type="entry name" value="Ras guanine-nucleotide exchange factors catalytic domain"/>
    <property type="match status" value="1"/>
</dbReference>
<evidence type="ECO:0000256" key="1">
    <source>
        <dbReference type="ARBA" id="ARBA00022658"/>
    </source>
</evidence>
<dbReference type="Proteomes" id="UP000077115">
    <property type="component" value="Unassembled WGS sequence"/>
</dbReference>
<keyword evidence="1 2" id="KW-0344">Guanine-nucleotide releasing factor</keyword>
<dbReference type="SMART" id="SM00147">
    <property type="entry name" value="RasGEF"/>
    <property type="match status" value="1"/>
</dbReference>
<dbReference type="SUPFAM" id="SSF48366">
    <property type="entry name" value="Ras GEF"/>
    <property type="match status" value="1"/>
</dbReference>
<evidence type="ECO:0000313" key="6">
    <source>
        <dbReference type="EMBL" id="OAJ41909.1"/>
    </source>
</evidence>
<dbReference type="Pfam" id="PF00617">
    <property type="entry name" value="RasGEF"/>
    <property type="match status" value="1"/>
</dbReference>
<evidence type="ECO:0000256" key="3">
    <source>
        <dbReference type="SAM" id="MobiDB-lite"/>
    </source>
</evidence>
<dbReference type="STRING" id="403673.A0A177WP70"/>
<dbReference type="GO" id="GO:0005085">
    <property type="term" value="F:guanyl-nucleotide exchange factor activity"/>
    <property type="evidence" value="ECO:0007669"/>
    <property type="project" value="UniProtKB-KW"/>
</dbReference>
<reference evidence="6 7" key="2">
    <citation type="submission" date="2016-05" db="EMBL/GenBank/DDBJ databases">
        <title>Lineage-specific infection strategies underlie the spectrum of fungal disease in amphibians.</title>
        <authorList>
            <person name="Cuomo C.A."/>
            <person name="Farrer R.A."/>
            <person name="James T."/>
            <person name="Longcore J."/>
            <person name="Birren B."/>
        </authorList>
    </citation>
    <scope>NUCLEOTIDE SEQUENCE [LARGE SCALE GENOMIC DNA]</scope>
    <source>
        <strain evidence="6 7">JEL423</strain>
    </source>
</reference>
<protein>
    <recommendedName>
        <fullName evidence="8">Ras-GEF domain-containing protein</fullName>
    </recommendedName>
</protein>
<evidence type="ECO:0000256" key="2">
    <source>
        <dbReference type="PROSITE-ProRule" id="PRU00168"/>
    </source>
</evidence>
<dbReference type="Gene3D" id="1.20.870.10">
    <property type="entry name" value="Son of sevenless (SoS) protein Chain: S domain 1"/>
    <property type="match status" value="1"/>
</dbReference>
<dbReference type="OrthoDB" id="546434at2759"/>
<dbReference type="EMBL" id="DS022306">
    <property type="protein sequence ID" value="OAJ41909.1"/>
    <property type="molecule type" value="Genomic_DNA"/>
</dbReference>
<evidence type="ECO:0008006" key="8">
    <source>
        <dbReference type="Google" id="ProtNLM"/>
    </source>
</evidence>
<dbReference type="InterPro" id="IPR001895">
    <property type="entry name" value="RASGEF_cat_dom"/>
</dbReference>
<name>A0A177WP70_BATDL</name>
<dbReference type="CDD" id="cd06224">
    <property type="entry name" value="REM"/>
    <property type="match status" value="1"/>
</dbReference>
<evidence type="ECO:0000259" key="5">
    <source>
        <dbReference type="PROSITE" id="PS50212"/>
    </source>
</evidence>
<sequence length="752" mass="85213">MFVDPVSYTFDGNPNSTQNFECSVSFELVHEGDVGIESSVANESIKQYGAVLLIYNINDRLTFFSCNAGSLDNERQVDYKLGEKLASVFGVTFVEFNLDSSKDDDQKSMFEAVCRDLVTHAIKITESSHPVDLSVNTTQQDPVKEHHDDAHLEQDTFKEYLRTMRRLSAQMQNTSGSKEYLSESQVQSQSVSASPSHKLKDNLYQPPTNVLFDPKNSIQVIPSHDCSVSNQIQPTSHSEENHTLASTNSQIQKECPKISTDEAYSSNSLARSFSDLPSHGSSVHTSVSNGSFTSTGERRRLYEGYLVTDIIERITSEDTHDMEFTKMILILFPKFLSPSEFLDRLLDRFDLFDYSNQSLNSMRREGRSGSIHPVQLRVCNVIVYWITNYPQDFHSEKMRFTLFVCLDVFSSRTEFSAISQRIGQATVNINLHASRENDMIDWGVPDLDVMSAEELDLSGLSISSHFDLHRSTDADISAAKSASTARIESSQTTHAKPFVSQLPFSVTLTFLSRAILENESDIIAQQLCLMEWNCFRCIKPRDLVHHLWSKKDKGKHAASVAQSVQLFNDISTWVMSSILSESEPKTRAKTIAKFMRICQWLKVFNNYNSLMAVIAGINSSSISRLKYTRQYVADQPGVSQFAALERLMSSEKSSANYRAALKHSCLPCIPYLGVFLRDLLYTHESHRDFRIDTTINLQKFVLMGDVILMITNFQIRPYDISPNLQITNMIANFPKMGEEEAFRRSLELEPRE</sequence>
<feature type="domain" description="N-terminal Ras-GEF" evidence="5">
    <location>
        <begin position="298"/>
        <end position="430"/>
    </location>
</feature>
<dbReference type="GO" id="GO:0007265">
    <property type="term" value="P:Ras protein signal transduction"/>
    <property type="evidence" value="ECO:0007669"/>
    <property type="project" value="TreeGrafter"/>
</dbReference>
<accession>A0A177WP70</accession>
<feature type="domain" description="Ras-GEF" evidence="4">
    <location>
        <begin position="519"/>
        <end position="751"/>
    </location>
</feature>
<dbReference type="CDD" id="cd00155">
    <property type="entry name" value="RasGEF"/>
    <property type="match status" value="1"/>
</dbReference>
<dbReference type="PROSITE" id="PS50009">
    <property type="entry name" value="RASGEF_CAT"/>
    <property type="match status" value="1"/>
</dbReference>
<dbReference type="PANTHER" id="PTHR23113">
    <property type="entry name" value="GUANINE NUCLEOTIDE EXCHANGE FACTOR"/>
    <property type="match status" value="1"/>
</dbReference>
<dbReference type="VEuPathDB" id="FungiDB:BDEG_25438"/>